<dbReference type="OrthoDB" id="5966500at2759"/>
<dbReference type="InterPro" id="IPR008271">
    <property type="entry name" value="Ser/Thr_kinase_AS"/>
</dbReference>
<dbReference type="PROSITE" id="PS00108">
    <property type="entry name" value="PROTEIN_KINASE_ST"/>
    <property type="match status" value="1"/>
</dbReference>
<keyword evidence="2" id="KW-0808">Transferase</keyword>
<protein>
    <submittedName>
        <fullName evidence="2">Kinase</fullName>
    </submittedName>
</protein>
<dbReference type="SMART" id="SM00220">
    <property type="entry name" value="S_TKc"/>
    <property type="match status" value="1"/>
</dbReference>
<comment type="caution">
    <text evidence="2">The sequence shown here is derived from an EMBL/GenBank/DDBJ whole genome shotgun (WGS) entry which is preliminary data.</text>
</comment>
<dbReference type="STRING" id="74557.A0A1V9YQX8"/>
<keyword evidence="2" id="KW-0418">Kinase</keyword>
<sequence length="285" mass="32112">MVKEVVFYGDDVEVASVDEDYEDDGELVHSNTVLACEADYIQYKGVFQGIDVAVQTAWDSSRILTLRAEAKVLTRIESDYIVKLLSLRHESTNCPEMVLEYMDIGHLRGYLDNKLNGKPNPIEFTKYELAFAVASAVNDLHDQGIIHRDIKTTNVLLSSDRKIKLGHLGYAKVVDGSKMELGVGTLCYMAPEVFINNNYSFPADIYSLGVVLSEIQALHKPYGTLNIQIWDLIAHIRDGKLRPKVSDNCEEWYRNLTDDCLNFDPKLRPTAKDVLQCIAQHGNIP</sequence>
<dbReference type="InterPro" id="IPR011009">
    <property type="entry name" value="Kinase-like_dom_sf"/>
</dbReference>
<dbReference type="InterPro" id="IPR051681">
    <property type="entry name" value="Ser/Thr_Kinases-Pseudokinases"/>
</dbReference>
<evidence type="ECO:0000313" key="2">
    <source>
        <dbReference type="EMBL" id="OQR88077.1"/>
    </source>
</evidence>
<accession>A0A1V9YQX8</accession>
<feature type="domain" description="Protein kinase" evidence="1">
    <location>
        <begin position="1"/>
        <end position="284"/>
    </location>
</feature>
<dbReference type="PANTHER" id="PTHR44329">
    <property type="entry name" value="SERINE/THREONINE-PROTEIN KINASE TNNI3K-RELATED"/>
    <property type="match status" value="1"/>
</dbReference>
<name>A0A1V9YQX8_9STRA</name>
<reference evidence="2 3" key="1">
    <citation type="journal article" date="2014" name="Genome Biol. Evol.">
        <title>The secreted proteins of Achlya hypogyna and Thraustotheca clavata identify the ancestral oomycete secretome and reveal gene acquisitions by horizontal gene transfer.</title>
        <authorList>
            <person name="Misner I."/>
            <person name="Blouin N."/>
            <person name="Leonard G."/>
            <person name="Richards T.A."/>
            <person name="Lane C.E."/>
        </authorList>
    </citation>
    <scope>NUCLEOTIDE SEQUENCE [LARGE SCALE GENOMIC DNA]</scope>
    <source>
        <strain evidence="2 3">ATCC 34112</strain>
    </source>
</reference>
<dbReference type="Proteomes" id="UP000243217">
    <property type="component" value="Unassembled WGS sequence"/>
</dbReference>
<dbReference type="AlphaFoldDB" id="A0A1V9YQX8"/>
<dbReference type="Gene3D" id="1.10.510.10">
    <property type="entry name" value="Transferase(Phosphotransferase) domain 1"/>
    <property type="match status" value="1"/>
</dbReference>
<proteinExistence type="predicted"/>
<dbReference type="PIRSF" id="PIRSF000654">
    <property type="entry name" value="Integrin-linked_kinase"/>
    <property type="match status" value="1"/>
</dbReference>
<dbReference type="PROSITE" id="PS50011">
    <property type="entry name" value="PROTEIN_KINASE_DOM"/>
    <property type="match status" value="1"/>
</dbReference>
<organism evidence="2 3">
    <name type="scientific">Thraustotheca clavata</name>
    <dbReference type="NCBI Taxonomy" id="74557"/>
    <lineage>
        <taxon>Eukaryota</taxon>
        <taxon>Sar</taxon>
        <taxon>Stramenopiles</taxon>
        <taxon>Oomycota</taxon>
        <taxon>Saprolegniomycetes</taxon>
        <taxon>Saprolegniales</taxon>
        <taxon>Achlyaceae</taxon>
        <taxon>Thraustotheca</taxon>
    </lineage>
</organism>
<keyword evidence="3" id="KW-1185">Reference proteome</keyword>
<dbReference type="GO" id="GO:0005524">
    <property type="term" value="F:ATP binding"/>
    <property type="evidence" value="ECO:0007669"/>
    <property type="project" value="InterPro"/>
</dbReference>
<dbReference type="PANTHER" id="PTHR44329:SF214">
    <property type="entry name" value="PROTEIN KINASE DOMAIN-CONTAINING PROTEIN"/>
    <property type="match status" value="1"/>
</dbReference>
<evidence type="ECO:0000259" key="1">
    <source>
        <dbReference type="PROSITE" id="PS50011"/>
    </source>
</evidence>
<dbReference type="Pfam" id="PF00069">
    <property type="entry name" value="Pkinase"/>
    <property type="match status" value="1"/>
</dbReference>
<dbReference type="GO" id="GO:0004674">
    <property type="term" value="F:protein serine/threonine kinase activity"/>
    <property type="evidence" value="ECO:0007669"/>
    <property type="project" value="TreeGrafter"/>
</dbReference>
<dbReference type="SUPFAM" id="SSF56112">
    <property type="entry name" value="Protein kinase-like (PK-like)"/>
    <property type="match status" value="1"/>
</dbReference>
<dbReference type="InterPro" id="IPR000719">
    <property type="entry name" value="Prot_kinase_dom"/>
</dbReference>
<dbReference type="EMBL" id="JNBS01003348">
    <property type="protein sequence ID" value="OQR88077.1"/>
    <property type="molecule type" value="Genomic_DNA"/>
</dbReference>
<evidence type="ECO:0000313" key="3">
    <source>
        <dbReference type="Proteomes" id="UP000243217"/>
    </source>
</evidence>
<gene>
    <name evidence="2" type="ORF">THRCLA_10412</name>
</gene>